<feature type="transmembrane region" description="Helical" evidence="6">
    <location>
        <begin position="302"/>
        <end position="324"/>
    </location>
</feature>
<dbReference type="Gene3D" id="1.20.1720.10">
    <property type="entry name" value="Multidrug resistance protein D"/>
    <property type="match status" value="1"/>
</dbReference>
<dbReference type="SUPFAM" id="SSF103473">
    <property type="entry name" value="MFS general substrate transporter"/>
    <property type="match status" value="2"/>
</dbReference>
<feature type="transmembrane region" description="Helical" evidence="6">
    <location>
        <begin position="336"/>
        <end position="355"/>
    </location>
</feature>
<evidence type="ECO:0000256" key="1">
    <source>
        <dbReference type="ARBA" id="ARBA00004651"/>
    </source>
</evidence>
<evidence type="ECO:0000256" key="5">
    <source>
        <dbReference type="ARBA" id="ARBA00023136"/>
    </source>
</evidence>
<accession>A0A1M5B7V5</accession>
<keyword evidence="2" id="KW-0813">Transport</keyword>
<dbReference type="Pfam" id="PF07690">
    <property type="entry name" value="MFS_1"/>
    <property type="match status" value="1"/>
</dbReference>
<dbReference type="InterPro" id="IPR036259">
    <property type="entry name" value="MFS_trans_sf"/>
</dbReference>
<keyword evidence="5 6" id="KW-0472">Membrane</keyword>
<keyword evidence="3 6" id="KW-0812">Transmembrane</keyword>
<feature type="transmembrane region" description="Helical" evidence="6">
    <location>
        <begin position="167"/>
        <end position="188"/>
    </location>
</feature>
<name>A0A1M5B7V5_9BACL</name>
<feature type="domain" description="Major facilitator superfamily (MFS) profile" evidence="7">
    <location>
        <begin position="14"/>
        <end position="481"/>
    </location>
</feature>
<organism evidence="8 9">
    <name type="scientific">Seinonella peptonophila</name>
    <dbReference type="NCBI Taxonomy" id="112248"/>
    <lineage>
        <taxon>Bacteria</taxon>
        <taxon>Bacillati</taxon>
        <taxon>Bacillota</taxon>
        <taxon>Bacilli</taxon>
        <taxon>Bacillales</taxon>
        <taxon>Thermoactinomycetaceae</taxon>
        <taxon>Seinonella</taxon>
    </lineage>
</organism>
<keyword evidence="9" id="KW-1185">Reference proteome</keyword>
<keyword evidence="4 6" id="KW-1133">Transmembrane helix</keyword>
<feature type="transmembrane region" description="Helical" evidence="6">
    <location>
        <begin position="407"/>
        <end position="425"/>
    </location>
</feature>
<dbReference type="PANTHER" id="PTHR42718:SF9">
    <property type="entry name" value="MAJOR FACILITATOR SUPERFAMILY MULTIDRUG TRANSPORTER MFSC"/>
    <property type="match status" value="1"/>
</dbReference>
<dbReference type="AlphaFoldDB" id="A0A1M5B7V5"/>
<dbReference type="CDD" id="cd17321">
    <property type="entry name" value="MFS_MMR_MDR_like"/>
    <property type="match status" value="1"/>
</dbReference>
<sequence>MEKIQNQKGNSVMTLLVVLMGVLVVAMSIAGTAIATTRIGNDLHVFGPALNWVVAAYNLTFAAFTLVFGSLADLFGRRRTFITGAILFAMGSLISVVAQNIYLLDAARALAGIGGAGIMASGGAILAATFTGSSRTRAFAAMGTMAGVGIAIGPFLSGWLIEVLGWRITFFSYVVVGVLILIGTIFITESRSEGQSQVDLAGMITFTGGLALMMFGIILGPEMGWNSPIIFSTLIASVILLVLFVMIERRISHPVLDLMLVQNVRFMAWCLGTLITSVGFLGVLVFFPTYLQGVNHASTQDVGLIMLMLTAPVLVMPQIGGWFINRGISPRGLMSVSLLFMAIGNGWLTVIHPNITNGEVFGPLLLIGIGMGISFGITDGQAMSLVEPNRVGMAAGFLNTIRGGAEALVIAVFGSVLVSLIQVRVGSSELANQVAAGSLMGSNTQFLAQQYTEAWEIVLWGVMMICTIAAIVVYFMLAEPKRKTP</sequence>
<feature type="transmembrane region" description="Helical" evidence="6">
    <location>
        <begin position="361"/>
        <end position="386"/>
    </location>
</feature>
<evidence type="ECO:0000256" key="4">
    <source>
        <dbReference type="ARBA" id="ARBA00022989"/>
    </source>
</evidence>
<protein>
    <submittedName>
        <fullName evidence="8">Major Facilitator Superfamily protein</fullName>
    </submittedName>
</protein>
<feature type="transmembrane region" description="Helical" evidence="6">
    <location>
        <begin position="457"/>
        <end position="477"/>
    </location>
</feature>
<evidence type="ECO:0000256" key="6">
    <source>
        <dbReference type="SAM" id="Phobius"/>
    </source>
</evidence>
<gene>
    <name evidence="8" type="ORF">SAMN05444392_11922</name>
</gene>
<feature type="transmembrane region" description="Helical" evidence="6">
    <location>
        <begin position="12"/>
        <end position="37"/>
    </location>
</feature>
<dbReference type="Gene3D" id="1.20.1250.20">
    <property type="entry name" value="MFS general substrate transporter like domains"/>
    <property type="match status" value="1"/>
</dbReference>
<feature type="transmembrane region" description="Helical" evidence="6">
    <location>
        <begin position="200"/>
        <end position="219"/>
    </location>
</feature>
<dbReference type="PROSITE" id="PS50850">
    <property type="entry name" value="MFS"/>
    <property type="match status" value="1"/>
</dbReference>
<evidence type="ECO:0000313" key="9">
    <source>
        <dbReference type="Proteomes" id="UP000184476"/>
    </source>
</evidence>
<dbReference type="EMBL" id="FQVL01000019">
    <property type="protein sequence ID" value="SHF38510.1"/>
    <property type="molecule type" value="Genomic_DNA"/>
</dbReference>
<evidence type="ECO:0000256" key="2">
    <source>
        <dbReference type="ARBA" id="ARBA00022448"/>
    </source>
</evidence>
<evidence type="ECO:0000259" key="7">
    <source>
        <dbReference type="PROSITE" id="PS50850"/>
    </source>
</evidence>
<dbReference type="PANTHER" id="PTHR42718">
    <property type="entry name" value="MAJOR FACILITATOR SUPERFAMILY MULTIDRUG TRANSPORTER MFSC"/>
    <property type="match status" value="1"/>
</dbReference>
<comment type="subcellular location">
    <subcellularLocation>
        <location evidence="1">Cell membrane</location>
        <topology evidence="1">Multi-pass membrane protein</topology>
    </subcellularLocation>
</comment>
<feature type="transmembrane region" description="Helical" evidence="6">
    <location>
        <begin position="81"/>
        <end position="103"/>
    </location>
</feature>
<dbReference type="InterPro" id="IPR011701">
    <property type="entry name" value="MFS"/>
</dbReference>
<dbReference type="GO" id="GO:0022857">
    <property type="term" value="F:transmembrane transporter activity"/>
    <property type="evidence" value="ECO:0007669"/>
    <property type="project" value="InterPro"/>
</dbReference>
<dbReference type="PRINTS" id="PR01036">
    <property type="entry name" value="TCRTETB"/>
</dbReference>
<feature type="transmembrane region" description="Helical" evidence="6">
    <location>
        <begin position="49"/>
        <end position="69"/>
    </location>
</feature>
<reference evidence="8 9" key="1">
    <citation type="submission" date="2016-11" db="EMBL/GenBank/DDBJ databases">
        <authorList>
            <person name="Jaros S."/>
            <person name="Januszkiewicz K."/>
            <person name="Wedrychowicz H."/>
        </authorList>
    </citation>
    <scope>NUCLEOTIDE SEQUENCE [LARGE SCALE GENOMIC DNA]</scope>
    <source>
        <strain evidence="8 9">DSM 44666</strain>
    </source>
</reference>
<dbReference type="GO" id="GO:0005886">
    <property type="term" value="C:plasma membrane"/>
    <property type="evidence" value="ECO:0007669"/>
    <property type="project" value="UniProtKB-SubCell"/>
</dbReference>
<feature type="transmembrane region" description="Helical" evidence="6">
    <location>
        <begin position="138"/>
        <end position="161"/>
    </location>
</feature>
<feature type="transmembrane region" description="Helical" evidence="6">
    <location>
        <begin position="266"/>
        <end position="290"/>
    </location>
</feature>
<dbReference type="STRING" id="112248.SAMN05444392_11922"/>
<evidence type="ECO:0000313" key="8">
    <source>
        <dbReference type="EMBL" id="SHF38510.1"/>
    </source>
</evidence>
<dbReference type="InterPro" id="IPR020846">
    <property type="entry name" value="MFS_dom"/>
</dbReference>
<evidence type="ECO:0000256" key="3">
    <source>
        <dbReference type="ARBA" id="ARBA00022692"/>
    </source>
</evidence>
<feature type="transmembrane region" description="Helical" evidence="6">
    <location>
        <begin position="109"/>
        <end position="131"/>
    </location>
</feature>
<dbReference type="Proteomes" id="UP000184476">
    <property type="component" value="Unassembled WGS sequence"/>
</dbReference>
<proteinExistence type="predicted"/>
<feature type="transmembrane region" description="Helical" evidence="6">
    <location>
        <begin position="225"/>
        <end position="245"/>
    </location>
</feature>